<dbReference type="InterPro" id="IPR027417">
    <property type="entry name" value="P-loop_NTPase"/>
</dbReference>
<gene>
    <name evidence="1" type="ORF">D8865_08915</name>
</gene>
<dbReference type="SUPFAM" id="SSF52540">
    <property type="entry name" value="P-loop containing nucleoside triphosphate hydrolases"/>
    <property type="match status" value="1"/>
</dbReference>
<dbReference type="EMBL" id="RJNH01000013">
    <property type="protein sequence ID" value="RSI59582.1"/>
    <property type="molecule type" value="Genomic_DNA"/>
</dbReference>
<comment type="caution">
    <text evidence="1">The sequence shown here is derived from an EMBL/GenBank/DDBJ whole genome shotgun (WGS) entry which is preliminary data.</text>
</comment>
<organism evidence="1 2">
    <name type="scientific">Streptococcus mitis</name>
    <dbReference type="NCBI Taxonomy" id="28037"/>
    <lineage>
        <taxon>Bacteria</taxon>
        <taxon>Bacillati</taxon>
        <taxon>Bacillota</taxon>
        <taxon>Bacilli</taxon>
        <taxon>Lactobacillales</taxon>
        <taxon>Streptococcaceae</taxon>
        <taxon>Streptococcus</taxon>
        <taxon>Streptococcus mitis group</taxon>
    </lineage>
</organism>
<reference evidence="1 2" key="1">
    <citation type="submission" date="2018-11" db="EMBL/GenBank/DDBJ databases">
        <title>Species Designations Belie Phenotypic and Genotypic Heterogeneity in Oral Streptococci.</title>
        <authorList>
            <person name="Velsko I."/>
        </authorList>
    </citation>
    <scope>NUCLEOTIDE SEQUENCE [LARGE SCALE GENOMIC DNA]</scope>
    <source>
        <strain evidence="1 2">BCC15</strain>
    </source>
</reference>
<evidence type="ECO:0000313" key="2">
    <source>
        <dbReference type="Proteomes" id="UP000278653"/>
    </source>
</evidence>
<dbReference type="Gene3D" id="3.40.50.300">
    <property type="entry name" value="P-loop containing nucleotide triphosphate hydrolases"/>
    <property type="match status" value="2"/>
</dbReference>
<name>A0A3R9IDV2_STRMT</name>
<proteinExistence type="predicted"/>
<accession>A0A3R9IDV2</accession>
<evidence type="ECO:0000313" key="1">
    <source>
        <dbReference type="EMBL" id="RSI59582.1"/>
    </source>
</evidence>
<protein>
    <submittedName>
        <fullName evidence="1">AAA-like domain protein</fullName>
    </submittedName>
</protein>
<sequence>MFLSRKSVADYIRKGYDLALQGRIQPDGLDFKENDYYIRTASGVFSIAYIGNGDYPKSELAPFWTSGMVQIDGVNVLRFISNNDKYSDEADKSISNLNHSSNRNFTDDIKDSSEVSSLLETKAIADSNGRIKNVGVSYVVPADTEQQLKQRERELKGNLPGYSVHISQGMMQVEYDTTFIPPSIHPTLPTGRKPQPISTLVLAAGFPFAHTSLTDKNGIFLGFTGTDGPILFDMLHRNNERRRSTLMIAGRNDSGKGKLLAKYLDGLFFKGHTLINIDLNGSLSELTRKQAGLVIDIVDGESEYHINPLQIMATRISEDTLETDQVRSYKIHRNKLKVMASIKDPSLTQTDFNNLTKTTDEMYADFGLWEMSEAKQKNSYLHITDVVWEDYPLLSNLVDALDADWRRERSRGEAGKSKAESYEKLVSAFNAILNDYRYMNKHSRFVDIEGEQVVTFNLSKIDDKALLHIVLYQILSLASAEAVKHGIKNKIDAENTVPNKEQNQVIVTITGADKLFEPSYSQSLTFLAEMIEEISKDNTGIILEVSSLDKILSSAEADEFSPYVLATRSVFSQMLYRILTQQDAMIIPKIAKNFGDITQSELDGLRYLQNEQFFLNISGVSNYSFVMQLTDRTDADYYGLTYAEDDRYARMR</sequence>
<dbReference type="AlphaFoldDB" id="A0A3R9IDV2"/>
<dbReference type="Proteomes" id="UP000278653">
    <property type="component" value="Unassembled WGS sequence"/>
</dbReference>